<keyword evidence="4" id="KW-0418">Kinase</keyword>
<keyword evidence="1" id="KW-0723">Serine/threonine-protein kinase</keyword>
<dbReference type="InterPro" id="IPR000719">
    <property type="entry name" value="Prot_kinase_dom"/>
</dbReference>
<reference evidence="7 8" key="1">
    <citation type="submission" date="2014-11" db="EMBL/GenBank/DDBJ databases">
        <authorList>
            <person name="Zhu J."/>
            <person name="Qi W."/>
            <person name="Song R."/>
        </authorList>
    </citation>
    <scope>NUCLEOTIDE SEQUENCE [LARGE SCALE GENOMIC DNA]</scope>
</reference>
<keyword evidence="3" id="KW-0547">Nucleotide-binding</keyword>
<sequence>AGQLLKTSCGSPTYAAPEMIAGRQYVPAVCDDVWSCGITLHALICGHLPFEDRDDTAKLYGKILRGDFEVSNHMLTSLTG</sequence>
<dbReference type="STRING" id="1169540.A0A0G4H3I6"/>
<gene>
    <name evidence="7" type="ORF">Vbra_19496</name>
</gene>
<dbReference type="PANTHER" id="PTHR24346">
    <property type="entry name" value="MAP/MICROTUBULE AFFINITY-REGULATING KINASE"/>
    <property type="match status" value="1"/>
</dbReference>
<organism evidence="7 8">
    <name type="scientific">Vitrella brassicaformis (strain CCMP3155)</name>
    <dbReference type="NCBI Taxonomy" id="1169540"/>
    <lineage>
        <taxon>Eukaryota</taxon>
        <taxon>Sar</taxon>
        <taxon>Alveolata</taxon>
        <taxon>Colpodellida</taxon>
        <taxon>Vitrellaceae</taxon>
        <taxon>Vitrella</taxon>
    </lineage>
</organism>
<evidence type="ECO:0000259" key="6">
    <source>
        <dbReference type="PROSITE" id="PS50011"/>
    </source>
</evidence>
<name>A0A0G4H3I6_VITBC</name>
<dbReference type="SUPFAM" id="SSF56112">
    <property type="entry name" value="Protein kinase-like (PK-like)"/>
    <property type="match status" value="1"/>
</dbReference>
<protein>
    <recommendedName>
        <fullName evidence="6">Protein kinase domain-containing protein</fullName>
    </recommendedName>
</protein>
<dbReference type="EMBL" id="CDMY01000964">
    <property type="protein sequence ID" value="CEM38031.1"/>
    <property type="molecule type" value="Genomic_DNA"/>
</dbReference>
<dbReference type="VEuPathDB" id="CryptoDB:Vbra_19496"/>
<dbReference type="PROSITE" id="PS50011">
    <property type="entry name" value="PROTEIN_KINASE_DOM"/>
    <property type="match status" value="1"/>
</dbReference>
<dbReference type="Proteomes" id="UP000041254">
    <property type="component" value="Unassembled WGS sequence"/>
</dbReference>
<dbReference type="GO" id="GO:0005524">
    <property type="term" value="F:ATP binding"/>
    <property type="evidence" value="ECO:0007669"/>
    <property type="project" value="UniProtKB-KW"/>
</dbReference>
<evidence type="ECO:0000256" key="5">
    <source>
        <dbReference type="ARBA" id="ARBA00022840"/>
    </source>
</evidence>
<evidence type="ECO:0000313" key="8">
    <source>
        <dbReference type="Proteomes" id="UP000041254"/>
    </source>
</evidence>
<dbReference type="PANTHER" id="PTHR24346:SF82">
    <property type="entry name" value="KP78A-RELATED"/>
    <property type="match status" value="1"/>
</dbReference>
<keyword evidence="5" id="KW-0067">ATP-binding</keyword>
<dbReference type="GO" id="GO:0035556">
    <property type="term" value="P:intracellular signal transduction"/>
    <property type="evidence" value="ECO:0007669"/>
    <property type="project" value="TreeGrafter"/>
</dbReference>
<evidence type="ECO:0000256" key="4">
    <source>
        <dbReference type="ARBA" id="ARBA00022777"/>
    </source>
</evidence>
<evidence type="ECO:0000256" key="3">
    <source>
        <dbReference type="ARBA" id="ARBA00022741"/>
    </source>
</evidence>
<dbReference type="OrthoDB" id="422094at2759"/>
<evidence type="ECO:0000256" key="2">
    <source>
        <dbReference type="ARBA" id="ARBA00022679"/>
    </source>
</evidence>
<keyword evidence="8" id="KW-1185">Reference proteome</keyword>
<dbReference type="GO" id="GO:0005737">
    <property type="term" value="C:cytoplasm"/>
    <property type="evidence" value="ECO:0007669"/>
    <property type="project" value="TreeGrafter"/>
</dbReference>
<accession>A0A0G4H3I6</accession>
<dbReference type="Gene3D" id="1.10.510.10">
    <property type="entry name" value="Transferase(Phosphotransferase) domain 1"/>
    <property type="match status" value="1"/>
</dbReference>
<feature type="domain" description="Protein kinase" evidence="6">
    <location>
        <begin position="1"/>
        <end position="80"/>
    </location>
</feature>
<proteinExistence type="predicted"/>
<dbReference type="AlphaFoldDB" id="A0A0G4H3I6"/>
<dbReference type="OMA" id="FLESCKY"/>
<dbReference type="InterPro" id="IPR011009">
    <property type="entry name" value="Kinase-like_dom_sf"/>
</dbReference>
<dbReference type="GO" id="GO:0004674">
    <property type="term" value="F:protein serine/threonine kinase activity"/>
    <property type="evidence" value="ECO:0007669"/>
    <property type="project" value="UniProtKB-KW"/>
</dbReference>
<evidence type="ECO:0000313" key="7">
    <source>
        <dbReference type="EMBL" id="CEM38031.1"/>
    </source>
</evidence>
<dbReference type="InParanoid" id="A0A0G4H3I6"/>
<dbReference type="Pfam" id="PF00069">
    <property type="entry name" value="Pkinase"/>
    <property type="match status" value="1"/>
</dbReference>
<evidence type="ECO:0000256" key="1">
    <source>
        <dbReference type="ARBA" id="ARBA00022527"/>
    </source>
</evidence>
<keyword evidence="2" id="KW-0808">Transferase</keyword>
<feature type="non-terminal residue" evidence="7">
    <location>
        <position position="1"/>
    </location>
</feature>